<comment type="similarity">
    <text evidence="2 3">Belongs to the peptidase S26 family.</text>
</comment>
<keyword evidence="3" id="KW-0645">Protease</keyword>
<organism evidence="6 7">
    <name type="scientific">Microbacterium yannicii</name>
    <dbReference type="NCBI Taxonomy" id="671622"/>
    <lineage>
        <taxon>Bacteria</taxon>
        <taxon>Bacillati</taxon>
        <taxon>Actinomycetota</taxon>
        <taxon>Actinomycetes</taxon>
        <taxon>Micrococcales</taxon>
        <taxon>Microbacteriaceae</taxon>
        <taxon>Microbacterium</taxon>
    </lineage>
</organism>
<comment type="catalytic activity">
    <reaction evidence="3">
        <text>Cleavage of hydrophobic, N-terminal signal or leader sequences from secreted and periplasmic proteins.</text>
        <dbReference type="EC" id="3.4.21.89"/>
    </reaction>
</comment>
<dbReference type="EC" id="3.4.21.89" evidence="3"/>
<protein>
    <recommendedName>
        <fullName evidence="3">Signal peptidase I</fullName>
        <ecNumber evidence="3">3.4.21.89</ecNumber>
    </recommendedName>
</protein>
<evidence type="ECO:0000313" key="7">
    <source>
        <dbReference type="Proteomes" id="UP001501407"/>
    </source>
</evidence>
<dbReference type="RefSeq" id="WP_194414446.1">
    <property type="nucleotide sequence ID" value="NZ_BAABKZ010000002.1"/>
</dbReference>
<comment type="subcellular location">
    <subcellularLocation>
        <location evidence="1">Cell membrane</location>
        <topology evidence="1">Single-pass type II membrane protein</topology>
    </subcellularLocation>
    <subcellularLocation>
        <location evidence="3">Membrane</location>
        <topology evidence="3">Single-pass type II membrane protein</topology>
    </subcellularLocation>
</comment>
<evidence type="ECO:0000256" key="4">
    <source>
        <dbReference type="SAM" id="SignalP"/>
    </source>
</evidence>
<dbReference type="PRINTS" id="PR00727">
    <property type="entry name" value="LEADERPTASE"/>
</dbReference>
<dbReference type="EMBL" id="BAABKZ010000002">
    <property type="protein sequence ID" value="GAA5093807.1"/>
    <property type="molecule type" value="Genomic_DNA"/>
</dbReference>
<evidence type="ECO:0000313" key="6">
    <source>
        <dbReference type="EMBL" id="GAA5093807.1"/>
    </source>
</evidence>
<keyword evidence="4" id="KW-0732">Signal</keyword>
<reference evidence="7" key="1">
    <citation type="journal article" date="2019" name="Int. J. Syst. Evol. Microbiol.">
        <title>The Global Catalogue of Microorganisms (GCM) 10K type strain sequencing project: providing services to taxonomists for standard genome sequencing and annotation.</title>
        <authorList>
            <consortium name="The Broad Institute Genomics Platform"/>
            <consortium name="The Broad Institute Genome Sequencing Center for Infectious Disease"/>
            <person name="Wu L."/>
            <person name="Ma J."/>
        </authorList>
    </citation>
    <scope>NUCLEOTIDE SEQUENCE [LARGE SCALE GENOMIC DNA]</scope>
    <source>
        <strain evidence="7">JCM 18959</strain>
    </source>
</reference>
<dbReference type="PANTHER" id="PTHR43390">
    <property type="entry name" value="SIGNAL PEPTIDASE I"/>
    <property type="match status" value="1"/>
</dbReference>
<keyword evidence="3" id="KW-0378">Hydrolase</keyword>
<feature type="chain" id="PRO_5046379186" description="Signal peptidase I" evidence="4">
    <location>
        <begin position="25"/>
        <end position="181"/>
    </location>
</feature>
<dbReference type="CDD" id="cd06530">
    <property type="entry name" value="S26_SPase_I"/>
    <property type="match status" value="1"/>
</dbReference>
<dbReference type="InterPro" id="IPR000223">
    <property type="entry name" value="Pept_S26A_signal_pept_1"/>
</dbReference>
<dbReference type="NCBIfam" id="TIGR02227">
    <property type="entry name" value="sigpep_I_bact"/>
    <property type="match status" value="1"/>
</dbReference>
<dbReference type="InterPro" id="IPR036286">
    <property type="entry name" value="LexA/Signal_pep-like_sf"/>
</dbReference>
<evidence type="ECO:0000256" key="3">
    <source>
        <dbReference type="RuleBase" id="RU362042"/>
    </source>
</evidence>
<dbReference type="Gene3D" id="2.10.109.10">
    <property type="entry name" value="Umud Fragment, subunit A"/>
    <property type="match status" value="1"/>
</dbReference>
<name>A0ABP9MAJ3_9MICO</name>
<evidence type="ECO:0000259" key="5">
    <source>
        <dbReference type="Pfam" id="PF10502"/>
    </source>
</evidence>
<comment type="caution">
    <text evidence="6">The sequence shown here is derived from an EMBL/GenBank/DDBJ whole genome shotgun (WGS) entry which is preliminary data.</text>
</comment>
<feature type="signal peptide" evidence="4">
    <location>
        <begin position="1"/>
        <end position="24"/>
    </location>
</feature>
<dbReference type="InterPro" id="IPR019533">
    <property type="entry name" value="Peptidase_S26"/>
</dbReference>
<dbReference type="Pfam" id="PF10502">
    <property type="entry name" value="Peptidase_S26"/>
    <property type="match status" value="1"/>
</dbReference>
<evidence type="ECO:0000256" key="2">
    <source>
        <dbReference type="ARBA" id="ARBA00009370"/>
    </source>
</evidence>
<evidence type="ECO:0000256" key="1">
    <source>
        <dbReference type="ARBA" id="ARBA00004401"/>
    </source>
</evidence>
<feature type="domain" description="Peptidase S26" evidence="5">
    <location>
        <begin position="12"/>
        <end position="176"/>
    </location>
</feature>
<gene>
    <name evidence="6" type="ORF">GCM10025760_24470</name>
</gene>
<sequence length="181" mass="18754">MTSLRRTTAAVLAAVLVAAGVAGGAAVSGRTTVFRAESGSMAPEISEGDIVVAVRADGAVPDRGDVVLFDDPGEWARVAARLTGVDRVAPTFVKRVVGLPGERVSCCDGDGRVMIDGEPLAEPYLPAGTTLASVLAFDVIVPPDAVFVMGDSRSASIDSRDLGPVPLHDVFAVQQWVLRMP</sequence>
<dbReference type="PANTHER" id="PTHR43390:SF1">
    <property type="entry name" value="CHLOROPLAST PROCESSING PEPTIDASE"/>
    <property type="match status" value="1"/>
</dbReference>
<proteinExistence type="inferred from homology"/>
<dbReference type="SUPFAM" id="SSF51306">
    <property type="entry name" value="LexA/Signal peptidase"/>
    <property type="match status" value="1"/>
</dbReference>
<accession>A0ABP9MAJ3</accession>
<keyword evidence="7" id="KW-1185">Reference proteome</keyword>
<dbReference type="Proteomes" id="UP001501407">
    <property type="component" value="Unassembled WGS sequence"/>
</dbReference>